<feature type="coiled-coil region" evidence="1">
    <location>
        <begin position="55"/>
        <end position="122"/>
    </location>
</feature>
<accession>A0A4V5LS74</accession>
<feature type="compositionally biased region" description="Basic and acidic residues" evidence="2">
    <location>
        <begin position="32"/>
        <end position="46"/>
    </location>
</feature>
<feature type="region of interest" description="Disordered" evidence="2">
    <location>
        <begin position="26"/>
        <end position="46"/>
    </location>
</feature>
<dbReference type="AlphaFoldDB" id="A0A4V5LS74"/>
<dbReference type="RefSeq" id="WP_136778133.1">
    <property type="nucleotide sequence ID" value="NZ_SUPK01000005.1"/>
</dbReference>
<reference evidence="4 5" key="1">
    <citation type="submission" date="2019-04" db="EMBL/GenBank/DDBJ databases">
        <title>Cohnella sp. nov., isolated from soil.</title>
        <authorList>
            <person name="Kim W."/>
        </authorList>
    </citation>
    <scope>NUCLEOTIDE SEQUENCE [LARGE SCALE GENOMIC DNA]</scope>
    <source>
        <strain evidence="4 5">CAU 1483</strain>
    </source>
</reference>
<proteinExistence type="predicted"/>
<protein>
    <recommendedName>
        <fullName evidence="6">Periplasmic heavy metal sensor</fullName>
    </recommendedName>
</protein>
<feature type="signal peptide" evidence="3">
    <location>
        <begin position="1"/>
        <end position="23"/>
    </location>
</feature>
<keyword evidence="1" id="KW-0175">Coiled coil</keyword>
<name>A0A4V5LS74_9BACL</name>
<keyword evidence="5" id="KW-1185">Reference proteome</keyword>
<evidence type="ECO:0000256" key="2">
    <source>
        <dbReference type="SAM" id="MobiDB-lite"/>
    </source>
</evidence>
<evidence type="ECO:0000256" key="3">
    <source>
        <dbReference type="SAM" id="SignalP"/>
    </source>
</evidence>
<evidence type="ECO:0000313" key="4">
    <source>
        <dbReference type="EMBL" id="TJY41999.1"/>
    </source>
</evidence>
<sequence>MRKTILAAAVSLSLVLSAPSAFAATHPIQHHSGGDHRPEHHQHPDIDWSAAPADIRALKAQLDQLRAEQKGLYEQMRQQRDRIKSAHRGLSEEKRQALSGEAKEQMKQLFEASKALRELKDKTHAAWDEFYKHSQAKEWTAAKKDMESIIALKREAVAKQKNVVLIQQRLAELIKK</sequence>
<keyword evidence="3" id="KW-0732">Signal</keyword>
<feature type="chain" id="PRO_5020227377" description="Periplasmic heavy metal sensor" evidence="3">
    <location>
        <begin position="24"/>
        <end position="176"/>
    </location>
</feature>
<evidence type="ECO:0000313" key="5">
    <source>
        <dbReference type="Proteomes" id="UP000309673"/>
    </source>
</evidence>
<comment type="caution">
    <text evidence="4">The sequence shown here is derived from an EMBL/GenBank/DDBJ whole genome shotgun (WGS) entry which is preliminary data.</text>
</comment>
<dbReference type="Proteomes" id="UP000309673">
    <property type="component" value="Unassembled WGS sequence"/>
</dbReference>
<dbReference type="EMBL" id="SUPK01000005">
    <property type="protein sequence ID" value="TJY41999.1"/>
    <property type="molecule type" value="Genomic_DNA"/>
</dbReference>
<evidence type="ECO:0008006" key="6">
    <source>
        <dbReference type="Google" id="ProtNLM"/>
    </source>
</evidence>
<dbReference type="OrthoDB" id="2680398at2"/>
<evidence type="ECO:0000256" key="1">
    <source>
        <dbReference type="SAM" id="Coils"/>
    </source>
</evidence>
<organism evidence="4 5">
    <name type="scientific">Cohnella pontilimi</name>
    <dbReference type="NCBI Taxonomy" id="2564100"/>
    <lineage>
        <taxon>Bacteria</taxon>
        <taxon>Bacillati</taxon>
        <taxon>Bacillota</taxon>
        <taxon>Bacilli</taxon>
        <taxon>Bacillales</taxon>
        <taxon>Paenibacillaceae</taxon>
        <taxon>Cohnella</taxon>
    </lineage>
</organism>
<gene>
    <name evidence="4" type="ORF">E5161_12465</name>
</gene>